<dbReference type="InterPro" id="IPR052356">
    <property type="entry name" value="Thiol_S-MT"/>
</dbReference>
<dbReference type="GO" id="GO:0008757">
    <property type="term" value="F:S-adenosylmethionine-dependent methyltransferase activity"/>
    <property type="evidence" value="ECO:0007669"/>
    <property type="project" value="InterPro"/>
</dbReference>
<protein>
    <submittedName>
        <fullName evidence="2">Methyltransferase domain-containing protein</fullName>
    </submittedName>
</protein>
<feature type="domain" description="Methyltransferase type 11" evidence="1">
    <location>
        <begin position="49"/>
        <end position="140"/>
    </location>
</feature>
<sequence>MNINTNTWNKIRYTFYTPVYDFIAGYIKNSRKKSVDSLDIKAGDKVLIIGAGTGLDLEFLPKDCEVFATDITPSMVERIKKRNRRLNRQVQTIIMDGQALEFADNSFDKIILHLVLAVIPDPIACISESERVLKHGGQIAVFDKFVRKGKKVSSLRRLANVFTNFLFSDITRDFETIAKNSGLTILSDEDANFNGNFRMIKMTKE</sequence>
<dbReference type="RefSeq" id="WP_079558921.1">
    <property type="nucleotide sequence ID" value="NZ_CP021904.1"/>
</dbReference>
<keyword evidence="3" id="KW-1185">Reference proteome</keyword>
<dbReference type="AlphaFoldDB" id="A0A1T5HTB6"/>
<dbReference type="SUPFAM" id="SSF53335">
    <property type="entry name" value="S-adenosyl-L-methionine-dependent methyltransferases"/>
    <property type="match status" value="1"/>
</dbReference>
<evidence type="ECO:0000313" key="2">
    <source>
        <dbReference type="EMBL" id="SKC23969.1"/>
    </source>
</evidence>
<dbReference type="STRING" id="889453.SAMN03080601_03256"/>
<dbReference type="EMBL" id="FUYV01000025">
    <property type="protein sequence ID" value="SKC23969.1"/>
    <property type="molecule type" value="Genomic_DNA"/>
</dbReference>
<dbReference type="InterPro" id="IPR013216">
    <property type="entry name" value="Methyltransf_11"/>
</dbReference>
<evidence type="ECO:0000313" key="3">
    <source>
        <dbReference type="Proteomes" id="UP000191055"/>
    </source>
</evidence>
<keyword evidence="2" id="KW-0489">Methyltransferase</keyword>
<dbReference type="InterPro" id="IPR029063">
    <property type="entry name" value="SAM-dependent_MTases_sf"/>
</dbReference>
<organism evidence="2 3">
    <name type="scientific">Alkalitalea saponilacus</name>
    <dbReference type="NCBI Taxonomy" id="889453"/>
    <lineage>
        <taxon>Bacteria</taxon>
        <taxon>Pseudomonadati</taxon>
        <taxon>Bacteroidota</taxon>
        <taxon>Bacteroidia</taxon>
        <taxon>Marinilabiliales</taxon>
        <taxon>Marinilabiliaceae</taxon>
        <taxon>Alkalitalea</taxon>
    </lineage>
</organism>
<evidence type="ECO:0000259" key="1">
    <source>
        <dbReference type="Pfam" id="PF08241"/>
    </source>
</evidence>
<gene>
    <name evidence="2" type="ORF">SAMN03080601_03256</name>
</gene>
<dbReference type="GO" id="GO:0032259">
    <property type="term" value="P:methylation"/>
    <property type="evidence" value="ECO:0007669"/>
    <property type="project" value="UniProtKB-KW"/>
</dbReference>
<reference evidence="2 3" key="1">
    <citation type="submission" date="2017-02" db="EMBL/GenBank/DDBJ databases">
        <authorList>
            <person name="Peterson S.W."/>
        </authorList>
    </citation>
    <scope>NUCLEOTIDE SEQUENCE [LARGE SCALE GENOMIC DNA]</scope>
    <source>
        <strain evidence="2 3">DSM 24412</strain>
    </source>
</reference>
<dbReference type="Pfam" id="PF08241">
    <property type="entry name" value="Methyltransf_11"/>
    <property type="match status" value="1"/>
</dbReference>
<dbReference type="CDD" id="cd02440">
    <property type="entry name" value="AdoMet_MTases"/>
    <property type="match status" value="1"/>
</dbReference>
<dbReference type="PANTHER" id="PTHR45036">
    <property type="entry name" value="METHYLTRANSFERASE LIKE 7B"/>
    <property type="match status" value="1"/>
</dbReference>
<accession>A0A1T5HTB6</accession>
<dbReference type="Gene3D" id="3.40.50.150">
    <property type="entry name" value="Vaccinia Virus protein VP39"/>
    <property type="match status" value="1"/>
</dbReference>
<dbReference type="PANTHER" id="PTHR45036:SF1">
    <property type="entry name" value="METHYLTRANSFERASE LIKE 7A"/>
    <property type="match status" value="1"/>
</dbReference>
<dbReference type="OrthoDB" id="9760689at2"/>
<proteinExistence type="predicted"/>
<keyword evidence="2" id="KW-0808">Transferase</keyword>
<dbReference type="Proteomes" id="UP000191055">
    <property type="component" value="Unassembled WGS sequence"/>
</dbReference>
<name>A0A1T5HTB6_9BACT</name>
<dbReference type="KEGG" id="asx:CDL62_08660"/>